<dbReference type="GO" id="GO:0008168">
    <property type="term" value="F:methyltransferase activity"/>
    <property type="evidence" value="ECO:0007669"/>
    <property type="project" value="InterPro"/>
</dbReference>
<gene>
    <name evidence="3" type="ORF">C2845_PM13G08340</name>
</gene>
<dbReference type="InterPro" id="IPR035996">
    <property type="entry name" value="4pyrrol_Methylase_sf"/>
</dbReference>
<feature type="domain" description="DUF2828" evidence="2">
    <location>
        <begin position="72"/>
        <end position="161"/>
    </location>
</feature>
<sequence length="167" mass="17472">MAPPASVALLGPPVAAAALNTNVADATDPKATREESSSEYSSSDNDSEDSPMACDGMAKKAAAKEAPRSGRALAYASSGDPCVDFFFQVVPGATSGTDVAALLDVAWSRDEQAALRLVCHLRSVRGLGKGDREGFYAAALWMHARHPKTLAGNLATFARNLQKTPYS</sequence>
<organism evidence="3 4">
    <name type="scientific">Panicum miliaceum</name>
    <name type="common">Proso millet</name>
    <name type="synonym">Broomcorn millet</name>
    <dbReference type="NCBI Taxonomy" id="4540"/>
    <lineage>
        <taxon>Eukaryota</taxon>
        <taxon>Viridiplantae</taxon>
        <taxon>Streptophyta</taxon>
        <taxon>Embryophyta</taxon>
        <taxon>Tracheophyta</taxon>
        <taxon>Spermatophyta</taxon>
        <taxon>Magnoliopsida</taxon>
        <taxon>Liliopsida</taxon>
        <taxon>Poales</taxon>
        <taxon>Poaceae</taxon>
        <taxon>PACMAD clade</taxon>
        <taxon>Panicoideae</taxon>
        <taxon>Panicodae</taxon>
        <taxon>Paniceae</taxon>
        <taxon>Panicinae</taxon>
        <taxon>Panicum</taxon>
        <taxon>Panicum sect. Panicum</taxon>
    </lineage>
</organism>
<feature type="region of interest" description="Disordered" evidence="1">
    <location>
        <begin position="20"/>
        <end position="67"/>
    </location>
</feature>
<proteinExistence type="predicted"/>
<dbReference type="OrthoDB" id="783966at2759"/>
<accession>A0A3L6RIS5</accession>
<evidence type="ECO:0000259" key="2">
    <source>
        <dbReference type="Pfam" id="PF11443"/>
    </source>
</evidence>
<dbReference type="InterPro" id="IPR058580">
    <property type="entry name" value="DUF2828"/>
</dbReference>
<dbReference type="AlphaFoldDB" id="A0A3L6RIS5"/>
<dbReference type="EMBL" id="PQIB02000008">
    <property type="protein sequence ID" value="RLN03645.1"/>
    <property type="molecule type" value="Genomic_DNA"/>
</dbReference>
<evidence type="ECO:0000313" key="3">
    <source>
        <dbReference type="EMBL" id="RLN03645.1"/>
    </source>
</evidence>
<evidence type="ECO:0000313" key="4">
    <source>
        <dbReference type="Proteomes" id="UP000275267"/>
    </source>
</evidence>
<feature type="compositionally biased region" description="Basic and acidic residues" evidence="1">
    <location>
        <begin position="27"/>
        <end position="36"/>
    </location>
</feature>
<reference evidence="4" key="1">
    <citation type="journal article" date="2019" name="Nat. Commun.">
        <title>The genome of broomcorn millet.</title>
        <authorList>
            <person name="Zou C."/>
            <person name="Miki D."/>
            <person name="Li D."/>
            <person name="Tang Q."/>
            <person name="Xiao L."/>
            <person name="Rajput S."/>
            <person name="Deng P."/>
            <person name="Jia W."/>
            <person name="Huang R."/>
            <person name="Zhang M."/>
            <person name="Sun Y."/>
            <person name="Hu J."/>
            <person name="Fu X."/>
            <person name="Schnable P.S."/>
            <person name="Li F."/>
            <person name="Zhang H."/>
            <person name="Feng B."/>
            <person name="Zhu X."/>
            <person name="Liu R."/>
            <person name="Schnable J.C."/>
            <person name="Zhu J.-K."/>
            <person name="Zhang H."/>
        </authorList>
    </citation>
    <scope>NUCLEOTIDE SEQUENCE [LARGE SCALE GENOMIC DNA]</scope>
</reference>
<evidence type="ECO:0000256" key="1">
    <source>
        <dbReference type="SAM" id="MobiDB-lite"/>
    </source>
</evidence>
<dbReference type="PANTHER" id="PTHR31373:SF19">
    <property type="entry name" value="TROVE DOMAIN-CONTAINING PROTEIN"/>
    <property type="match status" value="1"/>
</dbReference>
<name>A0A3L6RIS5_PANMI</name>
<dbReference type="Proteomes" id="UP000275267">
    <property type="component" value="Unassembled WGS sequence"/>
</dbReference>
<dbReference type="Pfam" id="PF11443">
    <property type="entry name" value="DUF2828"/>
    <property type="match status" value="1"/>
</dbReference>
<protein>
    <recommendedName>
        <fullName evidence="2">DUF2828 domain-containing protein</fullName>
    </recommendedName>
</protein>
<dbReference type="SUPFAM" id="SSF53790">
    <property type="entry name" value="Tetrapyrrole methylase"/>
    <property type="match status" value="1"/>
</dbReference>
<comment type="caution">
    <text evidence="3">The sequence shown here is derived from an EMBL/GenBank/DDBJ whole genome shotgun (WGS) entry which is preliminary data.</text>
</comment>
<keyword evidence="4" id="KW-1185">Reference proteome</keyword>
<dbReference type="InterPro" id="IPR011205">
    <property type="entry name" value="UCP015417_vWA"/>
</dbReference>
<dbReference type="PANTHER" id="PTHR31373">
    <property type="entry name" value="OS06G0652100 PROTEIN"/>
    <property type="match status" value="1"/>
</dbReference>
<dbReference type="STRING" id="4540.A0A3L6RIS5"/>